<dbReference type="RefSeq" id="WP_182806363.1">
    <property type="nucleotide sequence ID" value="NZ_CP060007.1"/>
</dbReference>
<dbReference type="EMBL" id="CP060007">
    <property type="protein sequence ID" value="QNA46471.1"/>
    <property type="molecule type" value="Genomic_DNA"/>
</dbReference>
<dbReference type="InterPro" id="IPR012441">
    <property type="entry name" value="DUF1643"/>
</dbReference>
<keyword evidence="2" id="KW-1185">Reference proteome</keyword>
<proteinExistence type="predicted"/>
<evidence type="ECO:0000313" key="1">
    <source>
        <dbReference type="EMBL" id="QNA46471.1"/>
    </source>
</evidence>
<name>A0A7G5XLW8_9BACT</name>
<protein>
    <submittedName>
        <fullName evidence="1">DUF1643 domain-containing protein</fullName>
    </submittedName>
</protein>
<dbReference type="Proteomes" id="UP000515344">
    <property type="component" value="Chromosome"/>
</dbReference>
<gene>
    <name evidence="1" type="ORF">H4075_09955</name>
</gene>
<sequence>MKNHLNDKWLYEINADNSARYLLGTVGKKPLICFGINPSTAEPNKLDSTLRSVERLCISNGHDSWFMLNIYPQRATNPDGLHHDLDLNLHQNNLKIIKSLFEDSSQRIIWAAWGTLIEKRPYLIHCLADILKCTPTFNTNWITIGNISKKGHPHHPLYLSSANKPKPFDIHKYVKDRIR</sequence>
<dbReference type="AlphaFoldDB" id="A0A7G5XLW8"/>
<accession>A0A7G5XLW8</accession>
<reference evidence="2" key="1">
    <citation type="submission" date="2020-08" db="EMBL/GenBank/DDBJ databases">
        <title>Lacibacter sp. S13-6-6 genome sequencing.</title>
        <authorList>
            <person name="Jin L."/>
        </authorList>
    </citation>
    <scope>NUCLEOTIDE SEQUENCE [LARGE SCALE GENOMIC DNA]</scope>
    <source>
        <strain evidence="2">S13-6-6</strain>
    </source>
</reference>
<dbReference type="Pfam" id="PF07799">
    <property type="entry name" value="DUF1643"/>
    <property type="match status" value="1"/>
</dbReference>
<organism evidence="1 2">
    <name type="scientific">Lacibacter sediminis</name>
    <dbReference type="NCBI Taxonomy" id="2760713"/>
    <lineage>
        <taxon>Bacteria</taxon>
        <taxon>Pseudomonadati</taxon>
        <taxon>Bacteroidota</taxon>
        <taxon>Chitinophagia</taxon>
        <taxon>Chitinophagales</taxon>
        <taxon>Chitinophagaceae</taxon>
        <taxon>Lacibacter</taxon>
    </lineage>
</organism>
<dbReference type="KEGG" id="lacs:H4075_09955"/>
<evidence type="ECO:0000313" key="2">
    <source>
        <dbReference type="Proteomes" id="UP000515344"/>
    </source>
</evidence>